<dbReference type="GO" id="GO:0008270">
    <property type="term" value="F:zinc ion binding"/>
    <property type="evidence" value="ECO:0007669"/>
    <property type="project" value="UniProtKB-KW"/>
</dbReference>
<keyword evidence="3" id="KW-0862">Zinc</keyword>
<dbReference type="AlphaFoldDB" id="A0AAD7N2G2"/>
<dbReference type="SUPFAM" id="SSF56112">
    <property type="entry name" value="Protein kinase-like (PK-like)"/>
    <property type="match status" value="1"/>
</dbReference>
<accession>A0AAD7N2G2</accession>
<keyword evidence="8" id="KW-1185">Reference proteome</keyword>
<comment type="caution">
    <text evidence="7">The sequence shown here is derived from an EMBL/GenBank/DDBJ whole genome shotgun (WGS) entry which is preliminary data.</text>
</comment>
<keyword evidence="1" id="KW-0479">Metal-binding</keyword>
<feature type="compositionally biased region" description="Polar residues" evidence="4">
    <location>
        <begin position="267"/>
        <end position="281"/>
    </location>
</feature>
<feature type="domain" description="Zinc finger PHD-type" evidence="5">
    <location>
        <begin position="376"/>
        <end position="416"/>
    </location>
</feature>
<dbReference type="InterPro" id="IPR011009">
    <property type="entry name" value="Kinase-like_dom_sf"/>
</dbReference>
<dbReference type="SUPFAM" id="SSF57903">
    <property type="entry name" value="FYVE/PHD zinc finger"/>
    <property type="match status" value="1"/>
</dbReference>
<feature type="region of interest" description="Disordered" evidence="4">
    <location>
        <begin position="252"/>
        <end position="284"/>
    </location>
</feature>
<dbReference type="SMART" id="SM00249">
    <property type="entry name" value="PHD"/>
    <property type="match status" value="1"/>
</dbReference>
<protein>
    <recommendedName>
        <fullName evidence="5">Zinc finger PHD-type domain-containing protein</fullName>
    </recommendedName>
</protein>
<evidence type="ECO:0000313" key="6">
    <source>
        <dbReference type="EMBL" id="KAJ7705628.1"/>
    </source>
</evidence>
<evidence type="ECO:0000259" key="5">
    <source>
        <dbReference type="SMART" id="SM00249"/>
    </source>
</evidence>
<dbReference type="InterPro" id="IPR001965">
    <property type="entry name" value="Znf_PHD"/>
</dbReference>
<reference evidence="7" key="1">
    <citation type="submission" date="2023-03" db="EMBL/GenBank/DDBJ databases">
        <title>Massive genome expansion in bonnet fungi (Mycena s.s.) driven by repeated elements and novel gene families across ecological guilds.</title>
        <authorList>
            <consortium name="Lawrence Berkeley National Laboratory"/>
            <person name="Harder C.B."/>
            <person name="Miyauchi S."/>
            <person name="Viragh M."/>
            <person name="Kuo A."/>
            <person name="Thoen E."/>
            <person name="Andreopoulos B."/>
            <person name="Lu D."/>
            <person name="Skrede I."/>
            <person name="Drula E."/>
            <person name="Henrissat B."/>
            <person name="Morin E."/>
            <person name="Kohler A."/>
            <person name="Barry K."/>
            <person name="LaButti K."/>
            <person name="Morin E."/>
            <person name="Salamov A."/>
            <person name="Lipzen A."/>
            <person name="Mereny Z."/>
            <person name="Hegedus B."/>
            <person name="Baldrian P."/>
            <person name="Stursova M."/>
            <person name="Weitz H."/>
            <person name="Taylor A."/>
            <person name="Grigoriev I.V."/>
            <person name="Nagy L.G."/>
            <person name="Martin F."/>
            <person name="Kauserud H."/>
        </authorList>
    </citation>
    <scope>NUCLEOTIDE SEQUENCE</scope>
    <source>
        <strain evidence="7">CBHHK182m</strain>
    </source>
</reference>
<dbReference type="CDD" id="cd15489">
    <property type="entry name" value="PHD_SF"/>
    <property type="match status" value="1"/>
</dbReference>
<keyword evidence="2" id="KW-0863">Zinc-finger</keyword>
<organism evidence="7 8">
    <name type="scientific">Mycena metata</name>
    <dbReference type="NCBI Taxonomy" id="1033252"/>
    <lineage>
        <taxon>Eukaryota</taxon>
        <taxon>Fungi</taxon>
        <taxon>Dikarya</taxon>
        <taxon>Basidiomycota</taxon>
        <taxon>Agaricomycotina</taxon>
        <taxon>Agaricomycetes</taxon>
        <taxon>Agaricomycetidae</taxon>
        <taxon>Agaricales</taxon>
        <taxon>Marasmiineae</taxon>
        <taxon>Mycenaceae</taxon>
        <taxon>Mycena</taxon>
    </lineage>
</organism>
<evidence type="ECO:0000313" key="7">
    <source>
        <dbReference type="EMBL" id="KAJ7743413.1"/>
    </source>
</evidence>
<evidence type="ECO:0000256" key="2">
    <source>
        <dbReference type="ARBA" id="ARBA00022771"/>
    </source>
</evidence>
<sequence length="494" mass="53578">MFSKSRHFTVNAGVCNNVNGSMYNYTTIVGDSERDGLEDYEPDEIELIPRRDIKLRQEIGSGPGYLLHSGTKRGRAVIVKVFNTHPNARERLEATLAMSKMLMHSNVLQVEGISIPSSMHHFIAYENVHWKNADGPLAYALKEDGDRSLRLAFTMVAQFAAALSYLDVHGFTVANMNVQNFDVLLDLDDRFVLSVNPESTSTDIVSDEHSANGTAWDVFNALCAKVLRSANHVIYAQEIEREPVAFEKLASATSVPGQKLSPPPAESGSTPDADQSSIPDSTTRREYVWRDIDQGTNSLSDVASRMSVDLGFELVPVNRLTWADTKSPHRCPGYVREEITVATSKAASAIVSRDAPGPLEICPICQEVVSDHEEFLCVCGDPDPGARPTIKCITCKNWSHANCVGNPKRFTCQACMMADTSSLRRGVRTDTDNFMNNTESMMIANGLKVLGGGHGGGGGEGKKGPGGAGGNGLGPRLAPKYLKDWDVNIGASAV</sequence>
<dbReference type="Gene3D" id="1.10.510.10">
    <property type="entry name" value="Transferase(Phosphotransferase) domain 1"/>
    <property type="match status" value="1"/>
</dbReference>
<evidence type="ECO:0000256" key="4">
    <source>
        <dbReference type="SAM" id="MobiDB-lite"/>
    </source>
</evidence>
<evidence type="ECO:0000256" key="1">
    <source>
        <dbReference type="ARBA" id="ARBA00022723"/>
    </source>
</evidence>
<evidence type="ECO:0000313" key="8">
    <source>
        <dbReference type="Proteomes" id="UP001215598"/>
    </source>
</evidence>
<dbReference type="Proteomes" id="UP001215598">
    <property type="component" value="Unassembled WGS sequence"/>
</dbReference>
<dbReference type="EMBL" id="JARKIB010000472">
    <property type="protein sequence ID" value="KAJ7705628.1"/>
    <property type="molecule type" value="Genomic_DNA"/>
</dbReference>
<proteinExistence type="predicted"/>
<dbReference type="Gene3D" id="2.60.120.650">
    <property type="entry name" value="Cupin"/>
    <property type="match status" value="1"/>
</dbReference>
<evidence type="ECO:0000256" key="3">
    <source>
        <dbReference type="ARBA" id="ARBA00022833"/>
    </source>
</evidence>
<name>A0AAD7N2G2_9AGAR</name>
<dbReference type="EMBL" id="JARKIB010000091">
    <property type="protein sequence ID" value="KAJ7743413.1"/>
    <property type="molecule type" value="Genomic_DNA"/>
</dbReference>
<dbReference type="InterPro" id="IPR011011">
    <property type="entry name" value="Znf_FYVE_PHD"/>
</dbReference>
<gene>
    <name evidence="7" type="ORF">B0H16DRAFT_1011634</name>
    <name evidence="6" type="ORF">B0H16DRAFT_701948</name>
</gene>